<dbReference type="InterPro" id="IPR012934">
    <property type="entry name" value="Znf_AD"/>
</dbReference>
<feature type="binding site" evidence="6">
    <location>
        <position position="72"/>
    </location>
    <ligand>
        <name>Zn(2+)</name>
        <dbReference type="ChEBI" id="CHEBI:29105"/>
    </ligand>
</feature>
<keyword evidence="1 6" id="KW-0479">Metal-binding</keyword>
<keyword evidence="2" id="KW-0677">Repeat</keyword>
<dbReference type="Gene3D" id="3.30.160.60">
    <property type="entry name" value="Classic Zinc Finger"/>
    <property type="match status" value="4"/>
</dbReference>
<evidence type="ECO:0000256" key="6">
    <source>
        <dbReference type="PROSITE-ProRule" id="PRU01263"/>
    </source>
</evidence>
<protein>
    <submittedName>
        <fullName evidence="10">Uncharacterized protein</fullName>
    </submittedName>
</protein>
<dbReference type="GO" id="GO:0005634">
    <property type="term" value="C:nucleus"/>
    <property type="evidence" value="ECO:0007669"/>
    <property type="project" value="InterPro"/>
</dbReference>
<evidence type="ECO:0000259" key="9">
    <source>
        <dbReference type="PROSITE" id="PS51915"/>
    </source>
</evidence>
<feature type="domain" description="C2H2-type" evidence="8">
    <location>
        <begin position="377"/>
        <end position="399"/>
    </location>
</feature>
<gene>
    <name evidence="10" type="ORF">DIATSA_LOCUS7736</name>
</gene>
<feature type="binding site" evidence="6">
    <location>
        <position position="75"/>
    </location>
    <ligand>
        <name>Zn(2+)</name>
        <dbReference type="ChEBI" id="CHEBI:29105"/>
    </ligand>
</feature>
<dbReference type="Proteomes" id="UP001153714">
    <property type="component" value="Chromosome 20"/>
</dbReference>
<dbReference type="OrthoDB" id="6102613at2759"/>
<dbReference type="InterPro" id="IPR013087">
    <property type="entry name" value="Znf_C2H2_type"/>
</dbReference>
<evidence type="ECO:0000256" key="7">
    <source>
        <dbReference type="SAM" id="Coils"/>
    </source>
</evidence>
<dbReference type="PANTHER" id="PTHR24379">
    <property type="entry name" value="KRAB AND ZINC FINGER DOMAIN-CONTAINING"/>
    <property type="match status" value="1"/>
</dbReference>
<organism evidence="10 11">
    <name type="scientific">Diatraea saccharalis</name>
    <name type="common">sugarcane borer</name>
    <dbReference type="NCBI Taxonomy" id="40085"/>
    <lineage>
        <taxon>Eukaryota</taxon>
        <taxon>Metazoa</taxon>
        <taxon>Ecdysozoa</taxon>
        <taxon>Arthropoda</taxon>
        <taxon>Hexapoda</taxon>
        <taxon>Insecta</taxon>
        <taxon>Pterygota</taxon>
        <taxon>Neoptera</taxon>
        <taxon>Endopterygota</taxon>
        <taxon>Lepidoptera</taxon>
        <taxon>Glossata</taxon>
        <taxon>Ditrysia</taxon>
        <taxon>Pyraloidea</taxon>
        <taxon>Crambidae</taxon>
        <taxon>Crambinae</taxon>
        <taxon>Diatraea</taxon>
    </lineage>
</organism>
<keyword evidence="7" id="KW-0175">Coiled coil</keyword>
<keyword evidence="3 5" id="KW-0863">Zinc-finger</keyword>
<evidence type="ECO:0000313" key="11">
    <source>
        <dbReference type="Proteomes" id="UP001153714"/>
    </source>
</evidence>
<feature type="domain" description="C2H2-type" evidence="8">
    <location>
        <begin position="438"/>
        <end position="465"/>
    </location>
</feature>
<feature type="domain" description="C2H2-type" evidence="8">
    <location>
        <begin position="350"/>
        <end position="377"/>
    </location>
</feature>
<dbReference type="SMART" id="SM00355">
    <property type="entry name" value="ZnF_C2H2"/>
    <property type="match status" value="8"/>
</dbReference>
<feature type="domain" description="ZAD" evidence="9">
    <location>
        <begin position="22"/>
        <end position="99"/>
    </location>
</feature>
<dbReference type="GO" id="GO:0008270">
    <property type="term" value="F:zinc ion binding"/>
    <property type="evidence" value="ECO:0007669"/>
    <property type="project" value="UniProtKB-UniRule"/>
</dbReference>
<evidence type="ECO:0000259" key="8">
    <source>
        <dbReference type="PROSITE" id="PS50157"/>
    </source>
</evidence>
<dbReference type="SUPFAM" id="SSF57667">
    <property type="entry name" value="beta-beta-alpha zinc fingers"/>
    <property type="match status" value="3"/>
</dbReference>
<dbReference type="PROSITE" id="PS00028">
    <property type="entry name" value="ZINC_FINGER_C2H2_1"/>
    <property type="match status" value="7"/>
</dbReference>
<reference evidence="10" key="2">
    <citation type="submission" date="2022-10" db="EMBL/GenBank/DDBJ databases">
        <authorList>
            <consortium name="ENA_rothamsted_submissions"/>
            <consortium name="culmorum"/>
            <person name="King R."/>
        </authorList>
    </citation>
    <scope>NUCLEOTIDE SEQUENCE</scope>
</reference>
<feature type="domain" description="C2H2-type" evidence="8">
    <location>
        <begin position="466"/>
        <end position="494"/>
    </location>
</feature>
<name>A0A9N9R5N9_9NEOP</name>
<evidence type="ECO:0000256" key="5">
    <source>
        <dbReference type="PROSITE-ProRule" id="PRU00042"/>
    </source>
</evidence>
<dbReference type="EMBL" id="OU893351">
    <property type="protein sequence ID" value="CAG9790046.1"/>
    <property type="molecule type" value="Genomic_DNA"/>
</dbReference>
<keyword evidence="4 6" id="KW-0862">Zinc</keyword>
<feature type="domain" description="C2H2-type" evidence="8">
    <location>
        <begin position="316"/>
        <end position="343"/>
    </location>
</feature>
<proteinExistence type="predicted"/>
<evidence type="ECO:0000256" key="3">
    <source>
        <dbReference type="ARBA" id="ARBA00022771"/>
    </source>
</evidence>
<feature type="binding site" evidence="6">
    <location>
        <position position="27"/>
    </location>
    <ligand>
        <name>Zn(2+)</name>
        <dbReference type="ChEBI" id="CHEBI:29105"/>
    </ligand>
</feature>
<dbReference type="AlphaFoldDB" id="A0A9N9R5N9"/>
<evidence type="ECO:0000313" key="10">
    <source>
        <dbReference type="EMBL" id="CAG9790046.1"/>
    </source>
</evidence>
<evidence type="ECO:0000256" key="2">
    <source>
        <dbReference type="ARBA" id="ARBA00022737"/>
    </source>
</evidence>
<dbReference type="Pfam" id="PF00096">
    <property type="entry name" value="zf-C2H2"/>
    <property type="match status" value="2"/>
</dbReference>
<dbReference type="PROSITE" id="PS50157">
    <property type="entry name" value="ZINC_FINGER_C2H2_2"/>
    <property type="match status" value="6"/>
</dbReference>
<dbReference type="PROSITE" id="PS51915">
    <property type="entry name" value="ZAD"/>
    <property type="match status" value="1"/>
</dbReference>
<evidence type="ECO:0000256" key="4">
    <source>
        <dbReference type="ARBA" id="ARBA00022833"/>
    </source>
</evidence>
<feature type="domain" description="C2H2-type" evidence="8">
    <location>
        <begin position="290"/>
        <end position="317"/>
    </location>
</feature>
<feature type="coiled-coil region" evidence="7">
    <location>
        <begin position="408"/>
        <end position="435"/>
    </location>
</feature>
<evidence type="ECO:0000256" key="1">
    <source>
        <dbReference type="ARBA" id="ARBA00022723"/>
    </source>
</evidence>
<accession>A0A9N9R5N9</accession>
<feature type="binding site" evidence="6">
    <location>
        <position position="24"/>
    </location>
    <ligand>
        <name>Zn(2+)</name>
        <dbReference type="ChEBI" id="CHEBI:29105"/>
    </ligand>
</feature>
<dbReference type="PANTHER" id="PTHR24379:SF121">
    <property type="entry name" value="C2H2-TYPE DOMAIN-CONTAINING PROTEIN"/>
    <property type="match status" value="1"/>
</dbReference>
<reference evidence="10" key="1">
    <citation type="submission" date="2021-12" db="EMBL/GenBank/DDBJ databases">
        <authorList>
            <person name="King R."/>
        </authorList>
    </citation>
    <scope>NUCLEOTIDE SEQUENCE</scope>
</reference>
<keyword evidence="11" id="KW-1185">Reference proteome</keyword>
<dbReference type="InterPro" id="IPR036236">
    <property type="entry name" value="Znf_C2H2_sf"/>
</dbReference>
<sequence length="571" mass="67566">MTNELDLRLVVKHIANGTLGENLCRICLLPLTDLYENIFTKICKENEEICIADILKEICNIQFSDSDHFNVCSVCVISTWNAYKLYLHIRRNDELLNFYADNLLYNLDALDSVNTLKNENMFISLPVISPAIPYLDCDVTKICVKKNELITENDDTKNREDIKKPLITESKKVNMEVSKELLKNMSEKSNEKLVKTEQDDDDDDIVIIMNERGQPSFFKMLSNGDMVEIEYDDRCRNAYRVIMEEMPRKRVHKKKREPMTWKQCTKCPIKYRFVAKLREHMWHEHGILLYSCKICKALMEEEDEYQFHMSTHTNEYQCEKCNIVFKKRDTIISHLALHNKRGKRHQNTNYVCKECGKIMKDEESWKIHIEEHNLKEYTCYYCGRMYKKEIGFNNHIRKHEMYMKLKEIRQKQGEKRSIQLEKQKLEKQMAEQKQSKEFTCEVCGRTILSERALLWHRRLHTNERPFTCKTCGRGFVSSNRCKQHALCAHTTPKLRCPLCPALFHMRSMVNSHIKKVHLKSHKRRTRTVRQHQVFWQTETVPIQELSVAIQSDIIELQAANKTATDDGMFVD</sequence>